<dbReference type="AlphaFoldDB" id="A0A223D4D9"/>
<gene>
    <name evidence="1" type="ORF">CIG75_17005</name>
</gene>
<dbReference type="EMBL" id="CP022657">
    <property type="protein sequence ID" value="ASS76489.1"/>
    <property type="molecule type" value="Genomic_DNA"/>
</dbReference>
<reference evidence="1 2" key="1">
    <citation type="journal article" date="2015" name="Int. J. Syst. Evol. Microbiol.">
        <title>Tumebacillus algifaecis sp. nov., isolated from decomposing algal scum.</title>
        <authorList>
            <person name="Wu Y.F."/>
            <person name="Zhang B."/>
            <person name="Xing P."/>
            <person name="Wu Q.L."/>
            <person name="Liu S.J."/>
        </authorList>
    </citation>
    <scope>NUCLEOTIDE SEQUENCE [LARGE SCALE GENOMIC DNA]</scope>
    <source>
        <strain evidence="1 2">THMBR28</strain>
    </source>
</reference>
<sequence>MVSWLIAKLTGNAYTHAALYFGYGRIVECDVLISVSVQRLTKYQHYDVVRVASATPRERDEAVSFFRLAPLNSGAFCVLTDSDRHSIEQQQGVEGQC</sequence>
<evidence type="ECO:0000313" key="1">
    <source>
        <dbReference type="EMBL" id="ASS76489.1"/>
    </source>
</evidence>
<accession>A0A223D4D9</accession>
<proteinExistence type="predicted"/>
<keyword evidence="2" id="KW-1185">Reference proteome</keyword>
<evidence type="ECO:0000313" key="2">
    <source>
        <dbReference type="Proteomes" id="UP000214688"/>
    </source>
</evidence>
<dbReference type="Proteomes" id="UP000214688">
    <property type="component" value="Chromosome"/>
</dbReference>
<protein>
    <submittedName>
        <fullName evidence="1">Uncharacterized protein</fullName>
    </submittedName>
</protein>
<organism evidence="1 2">
    <name type="scientific">Tumebacillus algifaecis</name>
    <dbReference type="NCBI Taxonomy" id="1214604"/>
    <lineage>
        <taxon>Bacteria</taxon>
        <taxon>Bacillati</taxon>
        <taxon>Bacillota</taxon>
        <taxon>Bacilli</taxon>
        <taxon>Bacillales</taxon>
        <taxon>Alicyclobacillaceae</taxon>
        <taxon>Tumebacillus</taxon>
    </lineage>
</organism>
<dbReference type="KEGG" id="tab:CIG75_17005"/>
<name>A0A223D4D9_9BACL</name>